<feature type="transmembrane region" description="Helical" evidence="6">
    <location>
        <begin position="334"/>
        <end position="359"/>
    </location>
</feature>
<feature type="transmembrane region" description="Helical" evidence="6">
    <location>
        <begin position="276"/>
        <end position="297"/>
    </location>
</feature>
<dbReference type="RefSeq" id="WP_129885180.1">
    <property type="nucleotide sequence ID" value="NZ_CP035758.1"/>
</dbReference>
<feature type="transmembrane region" description="Helical" evidence="6">
    <location>
        <begin position="84"/>
        <end position="106"/>
    </location>
</feature>
<dbReference type="Proteomes" id="UP000290365">
    <property type="component" value="Chromosome"/>
</dbReference>
<comment type="subcellular location">
    <subcellularLocation>
        <location evidence="1">Cell membrane</location>
        <topology evidence="1">Multi-pass membrane protein</topology>
    </subcellularLocation>
</comment>
<organism evidence="8 9">
    <name type="scientific">Ktedonosporobacter rubrisoli</name>
    <dbReference type="NCBI Taxonomy" id="2509675"/>
    <lineage>
        <taxon>Bacteria</taxon>
        <taxon>Bacillati</taxon>
        <taxon>Chloroflexota</taxon>
        <taxon>Ktedonobacteria</taxon>
        <taxon>Ktedonobacterales</taxon>
        <taxon>Ktedonosporobacteraceae</taxon>
        <taxon>Ktedonosporobacter</taxon>
    </lineage>
</organism>
<name>A0A4V0YY09_KTERU</name>
<keyword evidence="4 6" id="KW-1133">Transmembrane helix</keyword>
<keyword evidence="5 6" id="KW-0472">Membrane</keyword>
<feature type="transmembrane region" description="Helical" evidence="6">
    <location>
        <begin position="371"/>
        <end position="394"/>
    </location>
</feature>
<feature type="transmembrane region" description="Helical" evidence="6">
    <location>
        <begin position="309"/>
        <end position="328"/>
    </location>
</feature>
<keyword evidence="2" id="KW-1003">Cell membrane</keyword>
<dbReference type="PANTHER" id="PTHR23513:SF11">
    <property type="entry name" value="STAPHYLOFERRIN A TRANSPORTER"/>
    <property type="match status" value="1"/>
</dbReference>
<dbReference type="OrthoDB" id="144362at2"/>
<protein>
    <submittedName>
        <fullName evidence="8">MFS transporter</fullName>
    </submittedName>
</protein>
<keyword evidence="3 6" id="KW-0812">Transmembrane</keyword>
<evidence type="ECO:0000256" key="6">
    <source>
        <dbReference type="SAM" id="Phobius"/>
    </source>
</evidence>
<evidence type="ECO:0000313" key="8">
    <source>
        <dbReference type="EMBL" id="QBD74581.1"/>
    </source>
</evidence>
<feature type="domain" description="Major facilitator superfamily (MFS) profile" evidence="7">
    <location>
        <begin position="20"/>
        <end position="424"/>
    </location>
</feature>
<dbReference type="EMBL" id="CP035758">
    <property type="protein sequence ID" value="QBD74581.1"/>
    <property type="molecule type" value="Genomic_DNA"/>
</dbReference>
<dbReference type="InterPro" id="IPR022324">
    <property type="entry name" value="Bacilysin_exporter_BacE_put"/>
</dbReference>
<feature type="transmembrane region" description="Helical" evidence="6">
    <location>
        <begin position="159"/>
        <end position="179"/>
    </location>
</feature>
<proteinExistence type="predicted"/>
<evidence type="ECO:0000256" key="3">
    <source>
        <dbReference type="ARBA" id="ARBA00022692"/>
    </source>
</evidence>
<dbReference type="InterPro" id="IPR020846">
    <property type="entry name" value="MFS_dom"/>
</dbReference>
<sequence>MLKSLTDDHLRFARALQSRPFALLWAGQTVSRLGDFAFNTALAWQVLLLTGSGAAMGTVLIASNIPQLIFLLIGGIAADRLPRLLILLCSDIGRALAVLLIALLGWLHLLQLWHLIGLSLLFGVASGFFFPTYQALPAQLVEREMLNSANTLNSTSKQIGILLGPLLGASFVAMVGPALAFAFDGASFAISALCIILIGPISSKVPQLESQEADKTLPAGKFHKLLYDIREGLGYVLSSSWLWVTILIASVANIALSGPLQVALPKLVMYAFKSGIWLLGTIGTFESLGALIGTILIGQASHLRSRGLIAYLAFLLSGFGLLILGLPFASLNPLIFAIAASLLIGFGTNVFNIIWTCVLQELVPPDKQGRVFSIDALGSLGFMTIGFALAGMATDTLGPSWVFLIGGLLQIALILIGLCVPGIRKLE</sequence>
<evidence type="ECO:0000256" key="5">
    <source>
        <dbReference type="ARBA" id="ARBA00023136"/>
    </source>
</evidence>
<evidence type="ECO:0000256" key="2">
    <source>
        <dbReference type="ARBA" id="ARBA00022475"/>
    </source>
</evidence>
<dbReference type="PRINTS" id="PR01988">
    <property type="entry name" value="EXPORTERBACE"/>
</dbReference>
<feature type="transmembrane region" description="Helical" evidence="6">
    <location>
        <begin position="400"/>
        <end position="423"/>
    </location>
</feature>
<feature type="transmembrane region" description="Helical" evidence="6">
    <location>
        <begin position="233"/>
        <end position="256"/>
    </location>
</feature>
<gene>
    <name evidence="8" type="ORF">EPA93_00660</name>
</gene>
<dbReference type="GO" id="GO:0022857">
    <property type="term" value="F:transmembrane transporter activity"/>
    <property type="evidence" value="ECO:0007669"/>
    <property type="project" value="InterPro"/>
</dbReference>
<feature type="transmembrane region" description="Helical" evidence="6">
    <location>
        <begin position="185"/>
        <end position="202"/>
    </location>
</feature>
<evidence type="ECO:0000256" key="1">
    <source>
        <dbReference type="ARBA" id="ARBA00004651"/>
    </source>
</evidence>
<dbReference type="PANTHER" id="PTHR23513">
    <property type="entry name" value="INTEGRAL MEMBRANE EFFLUX PROTEIN-RELATED"/>
    <property type="match status" value="1"/>
</dbReference>
<dbReference type="PROSITE" id="PS50850">
    <property type="entry name" value="MFS"/>
    <property type="match status" value="1"/>
</dbReference>
<dbReference type="Gene3D" id="1.20.1250.20">
    <property type="entry name" value="MFS general substrate transporter like domains"/>
    <property type="match status" value="1"/>
</dbReference>
<evidence type="ECO:0000256" key="4">
    <source>
        <dbReference type="ARBA" id="ARBA00022989"/>
    </source>
</evidence>
<dbReference type="InterPro" id="IPR036259">
    <property type="entry name" value="MFS_trans_sf"/>
</dbReference>
<feature type="transmembrane region" description="Helical" evidence="6">
    <location>
        <begin position="112"/>
        <end position="138"/>
    </location>
</feature>
<accession>A0A4V0YY09</accession>
<evidence type="ECO:0000313" key="9">
    <source>
        <dbReference type="Proteomes" id="UP000290365"/>
    </source>
</evidence>
<dbReference type="SUPFAM" id="SSF103473">
    <property type="entry name" value="MFS general substrate transporter"/>
    <property type="match status" value="1"/>
</dbReference>
<dbReference type="AlphaFoldDB" id="A0A4V0YY09"/>
<dbReference type="KEGG" id="kbs:EPA93_00660"/>
<reference evidence="8 9" key="1">
    <citation type="submission" date="2019-01" db="EMBL/GenBank/DDBJ databases">
        <title>Ktedonosporobacter rubrisoli SCAWS-G2.</title>
        <authorList>
            <person name="Huang Y."/>
            <person name="Yan B."/>
        </authorList>
    </citation>
    <scope>NUCLEOTIDE SEQUENCE [LARGE SCALE GENOMIC DNA]</scope>
    <source>
        <strain evidence="8 9">SCAWS-G2</strain>
    </source>
</reference>
<dbReference type="Pfam" id="PF07690">
    <property type="entry name" value="MFS_1"/>
    <property type="match status" value="1"/>
</dbReference>
<keyword evidence="9" id="KW-1185">Reference proteome</keyword>
<evidence type="ECO:0000259" key="7">
    <source>
        <dbReference type="PROSITE" id="PS50850"/>
    </source>
</evidence>
<dbReference type="InterPro" id="IPR011701">
    <property type="entry name" value="MFS"/>
</dbReference>
<dbReference type="CDD" id="cd06173">
    <property type="entry name" value="MFS_MefA_like"/>
    <property type="match status" value="1"/>
</dbReference>
<dbReference type="GO" id="GO:0005886">
    <property type="term" value="C:plasma membrane"/>
    <property type="evidence" value="ECO:0007669"/>
    <property type="project" value="UniProtKB-SubCell"/>
</dbReference>